<evidence type="ECO:0000256" key="1">
    <source>
        <dbReference type="SAM" id="MobiDB-lite"/>
    </source>
</evidence>
<evidence type="ECO:0000313" key="3">
    <source>
        <dbReference type="Proteomes" id="UP000219329"/>
    </source>
</evidence>
<accession>A0A2A5WC86</accession>
<sequence>MLVRILTLKIRLISSAFLALLFLINTPNVTAQTLHRFGQSIQPIFEGFERNTDGTFTMWFGYLNRNYDETPTVAVGDLNGFFAANGVNTAGPVDQNLLLSDPGPQDRGQPTYFYPRRQQFVFEVVLPADFVGNELVWSITHNGETRTAVGTLERENIWAVDEGVWSANRGRGTGGRTEIEYANEPPAMRLVGIEGQISAAVGRPVNLRVFASDDGVPGPYERDRRGRMDPLPNNLPEVGGGIGRNSPKEQGVVNYVAADETGLALTWIKYRGPGHVLFDNAISALNPLGEEVVSSATFTQSGTYVLRAYADDSTYTTYSELNVIVQ</sequence>
<protein>
    <recommendedName>
        <fullName evidence="4">PKD domain-containing protein</fullName>
    </recommendedName>
</protein>
<evidence type="ECO:0008006" key="4">
    <source>
        <dbReference type="Google" id="ProtNLM"/>
    </source>
</evidence>
<dbReference type="EMBL" id="NTJZ01000004">
    <property type="protein sequence ID" value="PDH34165.1"/>
    <property type="molecule type" value="Genomic_DNA"/>
</dbReference>
<proteinExistence type="predicted"/>
<reference evidence="2 3" key="1">
    <citation type="submission" date="2017-08" db="EMBL/GenBank/DDBJ databases">
        <title>Fine stratification of microbial communities through a metagenomic profile of the photic zone.</title>
        <authorList>
            <person name="Haro-Moreno J.M."/>
            <person name="Lopez-Perez M."/>
            <person name="De La Torre J."/>
            <person name="Picazo A."/>
            <person name="Camacho A."/>
            <person name="Rodriguez-Valera F."/>
        </authorList>
    </citation>
    <scope>NUCLEOTIDE SEQUENCE [LARGE SCALE GENOMIC DNA]</scope>
    <source>
        <strain evidence="2">MED-G28</strain>
    </source>
</reference>
<dbReference type="AlphaFoldDB" id="A0A2A5WC86"/>
<dbReference type="Proteomes" id="UP000219329">
    <property type="component" value="Unassembled WGS sequence"/>
</dbReference>
<organism evidence="2 3">
    <name type="scientific">OM182 bacterium MED-G28</name>
    <dbReference type="NCBI Taxonomy" id="1986256"/>
    <lineage>
        <taxon>Bacteria</taxon>
        <taxon>Pseudomonadati</taxon>
        <taxon>Pseudomonadota</taxon>
        <taxon>Gammaproteobacteria</taxon>
        <taxon>OMG group</taxon>
        <taxon>OM182 clade</taxon>
    </lineage>
</organism>
<evidence type="ECO:0000313" key="2">
    <source>
        <dbReference type="EMBL" id="PDH34165.1"/>
    </source>
</evidence>
<name>A0A2A5WC86_9GAMM</name>
<gene>
    <name evidence="2" type="ORF">CNF02_05050</name>
</gene>
<comment type="caution">
    <text evidence="2">The sequence shown here is derived from an EMBL/GenBank/DDBJ whole genome shotgun (WGS) entry which is preliminary data.</text>
</comment>
<feature type="region of interest" description="Disordered" evidence="1">
    <location>
        <begin position="216"/>
        <end position="246"/>
    </location>
</feature>